<reference evidence="1" key="2">
    <citation type="journal article" date="2015" name="Data Brief">
        <title>Shoot transcriptome of the giant reed, Arundo donax.</title>
        <authorList>
            <person name="Barrero R.A."/>
            <person name="Guerrero F.D."/>
            <person name="Moolhuijzen P."/>
            <person name="Goolsby J.A."/>
            <person name="Tidwell J."/>
            <person name="Bellgard S.E."/>
            <person name="Bellgard M.I."/>
        </authorList>
    </citation>
    <scope>NUCLEOTIDE SEQUENCE</scope>
    <source>
        <tissue evidence="1">Shoot tissue taken approximately 20 cm above the soil surface</tissue>
    </source>
</reference>
<protein>
    <submittedName>
        <fullName evidence="1">Uncharacterized protein</fullName>
    </submittedName>
</protein>
<reference evidence="1" key="1">
    <citation type="submission" date="2014-09" db="EMBL/GenBank/DDBJ databases">
        <authorList>
            <person name="Magalhaes I.L.F."/>
            <person name="Oliveira U."/>
            <person name="Santos F.R."/>
            <person name="Vidigal T.H.D.A."/>
            <person name="Brescovit A.D."/>
            <person name="Santos A.J."/>
        </authorList>
    </citation>
    <scope>NUCLEOTIDE SEQUENCE</scope>
    <source>
        <tissue evidence="1">Shoot tissue taken approximately 20 cm above the soil surface</tissue>
    </source>
</reference>
<accession>A0A0A9DSM1</accession>
<dbReference type="AlphaFoldDB" id="A0A0A9DSM1"/>
<sequence>MQKCQRKMPHQCGSLSEGIPMESAAIIPKHIPI</sequence>
<evidence type="ECO:0000313" key="1">
    <source>
        <dbReference type="EMBL" id="JAD89673.1"/>
    </source>
</evidence>
<proteinExistence type="predicted"/>
<dbReference type="EMBL" id="GBRH01208222">
    <property type="protein sequence ID" value="JAD89673.1"/>
    <property type="molecule type" value="Transcribed_RNA"/>
</dbReference>
<name>A0A0A9DSM1_ARUDO</name>
<organism evidence="1">
    <name type="scientific">Arundo donax</name>
    <name type="common">Giant reed</name>
    <name type="synonym">Donax arundinaceus</name>
    <dbReference type="NCBI Taxonomy" id="35708"/>
    <lineage>
        <taxon>Eukaryota</taxon>
        <taxon>Viridiplantae</taxon>
        <taxon>Streptophyta</taxon>
        <taxon>Embryophyta</taxon>
        <taxon>Tracheophyta</taxon>
        <taxon>Spermatophyta</taxon>
        <taxon>Magnoliopsida</taxon>
        <taxon>Liliopsida</taxon>
        <taxon>Poales</taxon>
        <taxon>Poaceae</taxon>
        <taxon>PACMAD clade</taxon>
        <taxon>Arundinoideae</taxon>
        <taxon>Arundineae</taxon>
        <taxon>Arundo</taxon>
    </lineage>
</organism>